<keyword evidence="1" id="KW-0732">Signal</keyword>
<dbReference type="Proteomes" id="UP000244855">
    <property type="component" value="Unassembled WGS sequence"/>
</dbReference>
<dbReference type="AlphaFoldDB" id="A0A2V1D018"/>
<protein>
    <submittedName>
        <fullName evidence="2">Uncharacterized protein</fullName>
    </submittedName>
</protein>
<name>A0A2V1D018_9PLEO</name>
<organism evidence="2 3">
    <name type="scientific">Periconia macrospinosa</name>
    <dbReference type="NCBI Taxonomy" id="97972"/>
    <lineage>
        <taxon>Eukaryota</taxon>
        <taxon>Fungi</taxon>
        <taxon>Dikarya</taxon>
        <taxon>Ascomycota</taxon>
        <taxon>Pezizomycotina</taxon>
        <taxon>Dothideomycetes</taxon>
        <taxon>Pleosporomycetidae</taxon>
        <taxon>Pleosporales</taxon>
        <taxon>Massarineae</taxon>
        <taxon>Periconiaceae</taxon>
        <taxon>Periconia</taxon>
    </lineage>
</organism>
<accession>A0A2V1D018</accession>
<dbReference type="OrthoDB" id="543156at2759"/>
<evidence type="ECO:0000313" key="3">
    <source>
        <dbReference type="Proteomes" id="UP000244855"/>
    </source>
</evidence>
<evidence type="ECO:0000313" key="2">
    <source>
        <dbReference type="EMBL" id="PVH90823.1"/>
    </source>
</evidence>
<proteinExistence type="predicted"/>
<keyword evidence="3" id="KW-1185">Reference proteome</keyword>
<sequence length="131" mass="14290">MHLRSFICSVLGALSALTISTTTAVVTSNTNDTRKPLRVGVVYEKVALSDLAGLEFLGHQTPEIMAQVAKNNPILKALLNGTTPMEFLYISSSLDAAMVTPRMYVQPTHTYDNQCVQQPSKVKIHPFTLLG</sequence>
<reference evidence="2 3" key="1">
    <citation type="journal article" date="2018" name="Sci. Rep.">
        <title>Comparative genomics provides insights into the lifestyle and reveals functional heterogeneity of dark septate endophytic fungi.</title>
        <authorList>
            <person name="Knapp D.G."/>
            <person name="Nemeth J.B."/>
            <person name="Barry K."/>
            <person name="Hainaut M."/>
            <person name="Henrissat B."/>
            <person name="Johnson J."/>
            <person name="Kuo A."/>
            <person name="Lim J.H.P."/>
            <person name="Lipzen A."/>
            <person name="Nolan M."/>
            <person name="Ohm R.A."/>
            <person name="Tamas L."/>
            <person name="Grigoriev I.V."/>
            <person name="Spatafora J.W."/>
            <person name="Nagy L.G."/>
            <person name="Kovacs G.M."/>
        </authorList>
    </citation>
    <scope>NUCLEOTIDE SEQUENCE [LARGE SCALE GENOMIC DNA]</scope>
    <source>
        <strain evidence="2 3">DSE2036</strain>
    </source>
</reference>
<feature type="signal peptide" evidence="1">
    <location>
        <begin position="1"/>
        <end position="24"/>
    </location>
</feature>
<feature type="chain" id="PRO_5016171868" evidence="1">
    <location>
        <begin position="25"/>
        <end position="131"/>
    </location>
</feature>
<gene>
    <name evidence="2" type="ORF">DM02DRAFT_401731</name>
</gene>
<dbReference type="EMBL" id="KZ806083">
    <property type="protein sequence ID" value="PVH90823.1"/>
    <property type="molecule type" value="Genomic_DNA"/>
</dbReference>
<evidence type="ECO:0000256" key="1">
    <source>
        <dbReference type="SAM" id="SignalP"/>
    </source>
</evidence>